<dbReference type="AlphaFoldDB" id="A0ABD3IJ97"/>
<protein>
    <recommendedName>
        <fullName evidence="3">Endonuclease/exonuclease/phosphatase domain-containing protein</fullName>
    </recommendedName>
</protein>
<keyword evidence="2" id="KW-1185">Reference proteome</keyword>
<comment type="caution">
    <text evidence="1">The sequence shown here is derived from an EMBL/GenBank/DDBJ whole genome shotgun (WGS) entry which is preliminary data.</text>
</comment>
<dbReference type="Proteomes" id="UP001633002">
    <property type="component" value="Unassembled WGS sequence"/>
</dbReference>
<evidence type="ECO:0000313" key="2">
    <source>
        <dbReference type="Proteomes" id="UP001633002"/>
    </source>
</evidence>
<sequence length="390" mass="44973">MVLHRRDTLGPSPLLQGRLLAGWRHVDQAWNLLDAYEIARSREGPRYTRQVLRGDRLDQSRLDRSYITGNADWIHQVVKVKHDGAEGLSDHIPVIITVQYSKPSGRKLKRGSYTKMDAETLRKGDNKVKCQKAWLEGWELTPDPITAWDMAWGRVREIFKEVRLAEREERTTLQTRQRELEEKRVKLAEGQEVDLSEFRKLEEWVHDKELQEGSILRRRSKIRWIENGEASTSYFYNVLKSKQKQEQMTSLTNAEGVLVTDEQEMMGMIQDFYTELYQQPLTLEADKAERSEVLSLIDKRILPEENLALLETPSMEEVETAVKSMAAGKSPGEDGVTVEVVREMWSSIKAGCLAFIQAVWREHRIGFKNAAGKIIATRLKSLIPKLVDDE</sequence>
<dbReference type="InterPro" id="IPR036691">
    <property type="entry name" value="Endo/exonu/phosph_ase_sf"/>
</dbReference>
<dbReference type="SUPFAM" id="SSF56219">
    <property type="entry name" value="DNase I-like"/>
    <property type="match status" value="1"/>
</dbReference>
<evidence type="ECO:0008006" key="3">
    <source>
        <dbReference type="Google" id="ProtNLM"/>
    </source>
</evidence>
<organism evidence="1 2">
    <name type="scientific">Riccia sorocarpa</name>
    <dbReference type="NCBI Taxonomy" id="122646"/>
    <lineage>
        <taxon>Eukaryota</taxon>
        <taxon>Viridiplantae</taxon>
        <taxon>Streptophyta</taxon>
        <taxon>Embryophyta</taxon>
        <taxon>Marchantiophyta</taxon>
        <taxon>Marchantiopsida</taxon>
        <taxon>Marchantiidae</taxon>
        <taxon>Marchantiales</taxon>
        <taxon>Ricciaceae</taxon>
        <taxon>Riccia</taxon>
    </lineage>
</organism>
<accession>A0ABD3IJ97</accession>
<evidence type="ECO:0000313" key="1">
    <source>
        <dbReference type="EMBL" id="KAL3701599.1"/>
    </source>
</evidence>
<proteinExistence type="predicted"/>
<reference evidence="1 2" key="1">
    <citation type="submission" date="2024-09" db="EMBL/GenBank/DDBJ databases">
        <title>Chromosome-scale assembly of Riccia sorocarpa.</title>
        <authorList>
            <person name="Paukszto L."/>
        </authorList>
    </citation>
    <scope>NUCLEOTIDE SEQUENCE [LARGE SCALE GENOMIC DNA]</scope>
    <source>
        <strain evidence="1">LP-2024</strain>
        <tissue evidence="1">Aerial parts of the thallus</tissue>
    </source>
</reference>
<dbReference type="EMBL" id="JBJQOH010000001">
    <property type="protein sequence ID" value="KAL3701599.1"/>
    <property type="molecule type" value="Genomic_DNA"/>
</dbReference>
<gene>
    <name evidence="1" type="ORF">R1sor_019621</name>
</gene>
<name>A0ABD3IJ97_9MARC</name>